<feature type="compositionally biased region" description="Pro residues" evidence="1">
    <location>
        <begin position="744"/>
        <end position="758"/>
    </location>
</feature>
<protein>
    <submittedName>
        <fullName evidence="2">Uncharacterized protein</fullName>
    </submittedName>
</protein>
<feature type="compositionally biased region" description="Pro residues" evidence="1">
    <location>
        <begin position="726"/>
        <end position="735"/>
    </location>
</feature>
<feature type="compositionally biased region" description="Polar residues" evidence="1">
    <location>
        <begin position="583"/>
        <end position="608"/>
    </location>
</feature>
<feature type="compositionally biased region" description="Basic residues" evidence="1">
    <location>
        <begin position="11"/>
        <end position="25"/>
    </location>
</feature>
<feature type="compositionally biased region" description="Polar residues" evidence="1">
    <location>
        <begin position="139"/>
        <end position="148"/>
    </location>
</feature>
<feature type="compositionally biased region" description="Polar residues" evidence="1">
    <location>
        <begin position="29"/>
        <end position="53"/>
    </location>
</feature>
<feature type="compositionally biased region" description="Basic and acidic residues" evidence="1">
    <location>
        <begin position="287"/>
        <end position="311"/>
    </location>
</feature>
<feature type="compositionally biased region" description="Low complexity" evidence="1">
    <location>
        <begin position="411"/>
        <end position="430"/>
    </location>
</feature>
<feature type="compositionally biased region" description="Basic and acidic residues" evidence="1">
    <location>
        <begin position="339"/>
        <end position="397"/>
    </location>
</feature>
<feature type="compositionally biased region" description="Basic and acidic residues" evidence="1">
    <location>
        <begin position="897"/>
        <end position="910"/>
    </location>
</feature>
<proteinExistence type="predicted"/>
<feature type="region of interest" description="Disordered" evidence="1">
    <location>
        <begin position="339"/>
        <end position="993"/>
    </location>
</feature>
<feature type="region of interest" description="Disordered" evidence="1">
    <location>
        <begin position="211"/>
        <end position="311"/>
    </location>
</feature>
<feature type="compositionally biased region" description="Low complexity" evidence="1">
    <location>
        <begin position="618"/>
        <end position="638"/>
    </location>
</feature>
<dbReference type="RefSeq" id="XP_043011644.1">
    <property type="nucleotide sequence ID" value="XM_043150556.1"/>
</dbReference>
<organism evidence="2 3">
    <name type="scientific">Marasmius oreades</name>
    <name type="common">fairy-ring Marasmius</name>
    <dbReference type="NCBI Taxonomy" id="181124"/>
    <lineage>
        <taxon>Eukaryota</taxon>
        <taxon>Fungi</taxon>
        <taxon>Dikarya</taxon>
        <taxon>Basidiomycota</taxon>
        <taxon>Agaricomycotina</taxon>
        <taxon>Agaricomycetes</taxon>
        <taxon>Agaricomycetidae</taxon>
        <taxon>Agaricales</taxon>
        <taxon>Marasmiineae</taxon>
        <taxon>Marasmiaceae</taxon>
        <taxon>Marasmius</taxon>
    </lineage>
</organism>
<feature type="compositionally biased region" description="Polar residues" evidence="1">
    <location>
        <begin position="514"/>
        <end position="532"/>
    </location>
</feature>
<evidence type="ECO:0000256" key="1">
    <source>
        <dbReference type="SAM" id="MobiDB-lite"/>
    </source>
</evidence>
<comment type="caution">
    <text evidence="2">The sequence shown here is derived from an EMBL/GenBank/DDBJ whole genome shotgun (WGS) entry which is preliminary data.</text>
</comment>
<feature type="compositionally biased region" description="Basic and acidic residues" evidence="1">
    <location>
        <begin position="679"/>
        <end position="715"/>
    </location>
</feature>
<feature type="region of interest" description="Disordered" evidence="1">
    <location>
        <begin position="139"/>
        <end position="167"/>
    </location>
</feature>
<dbReference type="AlphaFoldDB" id="A0A9P7S4B6"/>
<feature type="compositionally biased region" description="Polar residues" evidence="1">
    <location>
        <begin position="263"/>
        <end position="284"/>
    </location>
</feature>
<feature type="compositionally biased region" description="Polar residues" evidence="1">
    <location>
        <begin position="490"/>
        <end position="506"/>
    </location>
</feature>
<feature type="compositionally biased region" description="Polar residues" evidence="1">
    <location>
        <begin position="885"/>
        <end position="894"/>
    </location>
</feature>
<reference evidence="2" key="1">
    <citation type="journal article" date="2021" name="Genome Biol. Evol.">
        <title>The assembled and annotated genome of the fairy-ring fungus Marasmius oreades.</title>
        <authorList>
            <person name="Hiltunen M."/>
            <person name="Ament-Velasquez S.L."/>
            <person name="Johannesson H."/>
        </authorList>
    </citation>
    <scope>NUCLEOTIDE SEQUENCE</scope>
    <source>
        <strain evidence="2">03SP1</strain>
    </source>
</reference>
<evidence type="ECO:0000313" key="2">
    <source>
        <dbReference type="EMBL" id="KAG7095174.1"/>
    </source>
</evidence>
<evidence type="ECO:0000313" key="3">
    <source>
        <dbReference type="Proteomes" id="UP001049176"/>
    </source>
</evidence>
<dbReference type="Proteomes" id="UP001049176">
    <property type="component" value="Chromosome 3"/>
</dbReference>
<feature type="compositionally biased region" description="Basic and acidic residues" evidence="1">
    <location>
        <begin position="818"/>
        <end position="827"/>
    </location>
</feature>
<name>A0A9P7S4B6_9AGAR</name>
<accession>A0A9P7S4B6</accession>
<feature type="compositionally biased region" description="Basic and acidic residues" evidence="1">
    <location>
        <begin position="535"/>
        <end position="548"/>
    </location>
</feature>
<dbReference type="KEGG" id="more:E1B28_005953"/>
<sequence>MTNKAPMSARQNKKQRKGRNPHQHRERTVTTLTGDSDTVFSTNHSKNEDLTPTTMPHTFNPAISAGFAFNNLPANIPKQAQYMTQSHVTLPPGETDLEKLENLKQIIKNGQHELYTTVPNPIALAQLYLGDIDSGQQIPQLVSGSTDDAATRPPRLQSKDSMRKAVSGTAAYSSASQILDEQASQTRPSAGSGSAFSGFKASNYPAEVKPLNSHETLGDEPIQESSVDDTAPLSARISRPDDNFEPRSGAERPYPDDFCATELMQQDSVTLPPSNGSIPPSTGSRGRYHDPREHDRVREREVWDRDRSNSDLRYGKDERRLSDARRHELDSYSLRRYDPNEEERHRDERDRLNPRPLDESVRFSSRLEDRERDFYPHQRPDDRNHDRREYVDHHHGPSFDTRVPLTDARVTSSPSQMHPLSSSSTTVLSSGPAHRNSVEDRTARPPSIPSPQLQAAAEELRAPTLEERMSTRVPTLKERLSQPSMRGGPAQSQQSGSLHNSANSVASAPGRQPTLEQRISQGPGGVNTNVTGSDALKRPTCRDLRDRTLSGPEQAAGPPRMPASNSAGLAPPTPDERGRSLSRDFNSNAPTSPDTPVNTSSRYPSRTDSVVRESGNGSLNSHVKSSSVSAVARGSSPATSVQGRSNGRHDNYRPVPLREPSRERHSGTVPPPGTNGYMPDEKTYLDQDRDRERMDLDSRYSDRYNGRYSPRDRPRPLSNAVGRTYPSPPNQPPTPYDDRDRRMPPPPPAPRDYPPNPPYEYSRDGDRRKDWSTAEEDVYWKSSRPAYPPLDRERYEREPQPSSSSLLPPPSRSALGWETRDEHDSRRSAQLNIYPPARSPTRDPRPSYDSRSYYDRPRYDLGTPNPHGHPQSAVALAASARIRQRSPSPKRSANPTLDDRPPLKRPRDDSYPSGPGIYSRPRESTSLSVSGRYPPDYDSRPIPSGERAEYRRPEYPGSYDRPRSPARSVGGYTSNYRPDPRDDRRYVPPPQPR</sequence>
<feature type="compositionally biased region" description="Basic and acidic residues" evidence="1">
    <location>
        <begin position="840"/>
        <end position="859"/>
    </location>
</feature>
<feature type="compositionally biased region" description="Basic and acidic residues" evidence="1">
    <location>
        <begin position="761"/>
        <end position="772"/>
    </location>
</feature>
<feature type="compositionally biased region" description="Basic and acidic residues" evidence="1">
    <location>
        <begin position="238"/>
        <end position="255"/>
    </location>
</feature>
<feature type="compositionally biased region" description="Basic and acidic residues" evidence="1">
    <location>
        <begin position="790"/>
        <end position="799"/>
    </location>
</feature>
<gene>
    <name evidence="2" type="ORF">E1B28_005953</name>
</gene>
<feature type="compositionally biased region" description="Basic and acidic residues" evidence="1">
    <location>
        <begin position="458"/>
        <end position="480"/>
    </location>
</feature>
<keyword evidence="3" id="KW-1185">Reference proteome</keyword>
<dbReference type="OrthoDB" id="3184410at2759"/>
<feature type="region of interest" description="Disordered" evidence="1">
    <location>
        <begin position="1"/>
        <end position="53"/>
    </location>
</feature>
<dbReference type="GeneID" id="66075029"/>
<dbReference type="EMBL" id="CM032183">
    <property type="protein sequence ID" value="KAG7095174.1"/>
    <property type="molecule type" value="Genomic_DNA"/>
</dbReference>